<sequence length="80" mass="9458">MESSREKYVRIVFHIWINLCWIGRSTERKSQLFVIYNFERCIKATCCYTKSEEGSRPQSIAKALSNRGSHWCHTSDAFQH</sequence>
<protein>
    <submittedName>
        <fullName evidence="1">Uncharacterized protein</fullName>
    </submittedName>
</protein>
<dbReference type="Proteomes" id="UP000298493">
    <property type="component" value="Unassembled WGS sequence"/>
</dbReference>
<gene>
    <name evidence="1" type="ORF">E6O75_ATG09396</name>
</gene>
<keyword evidence="2" id="KW-1185">Reference proteome</keyword>
<organism evidence="1 2">
    <name type="scientific">Venturia nashicola</name>
    <dbReference type="NCBI Taxonomy" id="86259"/>
    <lineage>
        <taxon>Eukaryota</taxon>
        <taxon>Fungi</taxon>
        <taxon>Dikarya</taxon>
        <taxon>Ascomycota</taxon>
        <taxon>Pezizomycotina</taxon>
        <taxon>Dothideomycetes</taxon>
        <taxon>Pleosporomycetidae</taxon>
        <taxon>Venturiales</taxon>
        <taxon>Venturiaceae</taxon>
        <taxon>Venturia</taxon>
    </lineage>
</organism>
<proteinExistence type="predicted"/>
<name>A0A4Z1NFV2_9PEZI</name>
<reference evidence="1 2" key="1">
    <citation type="submission" date="2019-04" db="EMBL/GenBank/DDBJ databases">
        <title>High contiguity whole genome sequence and gene annotation resource for two Venturia nashicola isolates.</title>
        <authorList>
            <person name="Prokchorchik M."/>
            <person name="Won K."/>
            <person name="Lee Y."/>
            <person name="Choi E.D."/>
            <person name="Segonzac C."/>
            <person name="Sohn K.H."/>
        </authorList>
    </citation>
    <scope>NUCLEOTIDE SEQUENCE [LARGE SCALE GENOMIC DNA]</scope>
    <source>
        <strain evidence="1 2">PRI2</strain>
    </source>
</reference>
<dbReference type="AlphaFoldDB" id="A0A4Z1NFV2"/>
<evidence type="ECO:0000313" key="2">
    <source>
        <dbReference type="Proteomes" id="UP000298493"/>
    </source>
</evidence>
<evidence type="ECO:0000313" key="1">
    <source>
        <dbReference type="EMBL" id="TID14317.1"/>
    </source>
</evidence>
<accession>A0A4Z1NFV2</accession>
<comment type="caution">
    <text evidence="1">The sequence shown here is derived from an EMBL/GenBank/DDBJ whole genome shotgun (WGS) entry which is preliminary data.</text>
</comment>
<dbReference type="EMBL" id="SNSC02000023">
    <property type="protein sequence ID" value="TID14317.1"/>
    <property type="molecule type" value="Genomic_DNA"/>
</dbReference>